<sequence length="78" mass="9031">MVQHYLRRICAELQSSASADRQGEGRGYYVCGKCGEKNYELKDKDDEIKLWREANDGMYWAHKSTKPDQDEFGIVAIQ</sequence>
<name>A0A9N9FVC4_9GLOM</name>
<dbReference type="OrthoDB" id="2421246at2759"/>
<dbReference type="EMBL" id="CAJVPY010002383">
    <property type="protein sequence ID" value="CAG8558870.1"/>
    <property type="molecule type" value="Genomic_DNA"/>
</dbReference>
<dbReference type="Proteomes" id="UP000789405">
    <property type="component" value="Unassembled WGS sequence"/>
</dbReference>
<comment type="caution">
    <text evidence="1">The sequence shown here is derived from an EMBL/GenBank/DDBJ whole genome shotgun (WGS) entry which is preliminary data.</text>
</comment>
<proteinExistence type="predicted"/>
<dbReference type="AlphaFoldDB" id="A0A9N9FVC4"/>
<organism evidence="1 2">
    <name type="scientific">Dentiscutata erythropus</name>
    <dbReference type="NCBI Taxonomy" id="1348616"/>
    <lineage>
        <taxon>Eukaryota</taxon>
        <taxon>Fungi</taxon>
        <taxon>Fungi incertae sedis</taxon>
        <taxon>Mucoromycota</taxon>
        <taxon>Glomeromycotina</taxon>
        <taxon>Glomeromycetes</taxon>
        <taxon>Diversisporales</taxon>
        <taxon>Gigasporaceae</taxon>
        <taxon>Dentiscutata</taxon>
    </lineage>
</organism>
<protein>
    <submittedName>
        <fullName evidence="1">2921_t:CDS:1</fullName>
    </submittedName>
</protein>
<accession>A0A9N9FVC4</accession>
<reference evidence="1" key="1">
    <citation type="submission" date="2021-06" db="EMBL/GenBank/DDBJ databases">
        <authorList>
            <person name="Kallberg Y."/>
            <person name="Tangrot J."/>
            <person name="Rosling A."/>
        </authorList>
    </citation>
    <scope>NUCLEOTIDE SEQUENCE</scope>
    <source>
        <strain evidence="1">MA453B</strain>
    </source>
</reference>
<gene>
    <name evidence="1" type="ORF">DERYTH_LOCUS5635</name>
</gene>
<evidence type="ECO:0000313" key="1">
    <source>
        <dbReference type="EMBL" id="CAG8558870.1"/>
    </source>
</evidence>
<keyword evidence="2" id="KW-1185">Reference proteome</keyword>
<feature type="non-terminal residue" evidence="1">
    <location>
        <position position="78"/>
    </location>
</feature>
<evidence type="ECO:0000313" key="2">
    <source>
        <dbReference type="Proteomes" id="UP000789405"/>
    </source>
</evidence>